<dbReference type="InterPro" id="IPR001926">
    <property type="entry name" value="TrpB-like_PALP"/>
</dbReference>
<name>A0A239S8N5_9BURK</name>
<gene>
    <name evidence="4" type="primary">dpaL_1</name>
    <name evidence="4" type="ORF">SAMEA4530655_00629</name>
</gene>
<evidence type="ECO:0000259" key="3">
    <source>
        <dbReference type="Pfam" id="PF00291"/>
    </source>
</evidence>
<dbReference type="EC" id="4.3.1.15" evidence="4"/>
<sequence>MPPMPPLLYVNPHATRAPYPAELHDIMSIARAQQSREWLAHWDGLTPGATPLRSLPDLAASVGVRSVLVKDEALRSALGSFKALGAPIALVRLLLSQFDGKGFNAKSLLSGEHRDALAGFTAISATDGNHGRALAAAAQSIGCRCVIVLHAHVSEEREQAIAAYGAEIVRIAGNYDDSVEEAAALASRHGWHVVSDTSYDGYEVIPRDVMQGYGTVAAEVSEALDGDAPQKDSASPVTHVFVQGGVGGLAAGIVSYLWERWGVWRPTFVVVEPEQADCLYQSAIAGKAASASGSVDSVMAGLACGETSPLAWRFLQPSVDAFMTVTDAQAVQAMQRLARGTDNDVPFVSGESGAAGLAGLMLAAATPAMASALGLTSDSRVLLISTEGATAPSVYAELVGEPATSVEARQQAWLAR</sequence>
<dbReference type="GO" id="GO:0008838">
    <property type="term" value="F:diaminopropionate ammonia-lyase activity"/>
    <property type="evidence" value="ECO:0007669"/>
    <property type="project" value="UniProtKB-EC"/>
</dbReference>
<accession>A0A239S8N5</accession>
<keyword evidence="4" id="KW-0456">Lyase</keyword>
<evidence type="ECO:0000256" key="1">
    <source>
        <dbReference type="ARBA" id="ARBA00001933"/>
    </source>
</evidence>
<keyword evidence="5" id="KW-1185">Reference proteome</keyword>
<proteinExistence type="predicted"/>
<dbReference type="STRING" id="93222.NA29_07440"/>
<dbReference type="EMBL" id="LT906435">
    <property type="protein sequence ID" value="SNU81781.1"/>
    <property type="molecule type" value="Genomic_DNA"/>
</dbReference>
<dbReference type="NCBIfam" id="TIGR01747">
    <property type="entry name" value="diampropi_NH3ly"/>
    <property type="match status" value="1"/>
</dbReference>
<protein>
    <submittedName>
        <fullName evidence="4">Diaminopropionate ammonia-lyase</fullName>
        <ecNumber evidence="4">4.3.1.15</ecNumber>
    </submittedName>
</protein>
<dbReference type="PANTHER" id="PTHR42937">
    <property type="match status" value="1"/>
</dbReference>
<dbReference type="PANTHER" id="PTHR42937:SF1">
    <property type="entry name" value="DIAMINOPROPIONATE AMMONIA-LYASE"/>
    <property type="match status" value="1"/>
</dbReference>
<dbReference type="InterPro" id="IPR036052">
    <property type="entry name" value="TrpB-like_PALP_sf"/>
</dbReference>
<reference evidence="4 5" key="1">
    <citation type="submission" date="2017-06" db="EMBL/GenBank/DDBJ databases">
        <authorList>
            <consortium name="Pathogen Informatics"/>
        </authorList>
    </citation>
    <scope>NUCLEOTIDE SEQUENCE [LARGE SCALE GENOMIC DNA]</scope>
    <source>
        <strain evidence="4 5">NCTC13161</strain>
    </source>
</reference>
<dbReference type="Proteomes" id="UP000215126">
    <property type="component" value="Chromosome 1"/>
</dbReference>
<dbReference type="GO" id="GO:0030170">
    <property type="term" value="F:pyridoxal phosphate binding"/>
    <property type="evidence" value="ECO:0007669"/>
    <property type="project" value="InterPro"/>
</dbReference>
<evidence type="ECO:0000256" key="2">
    <source>
        <dbReference type="ARBA" id="ARBA00022898"/>
    </source>
</evidence>
<dbReference type="InterPro" id="IPR010081">
    <property type="entry name" value="DiNH2opropionate_NH3_lyase"/>
</dbReference>
<dbReference type="SUPFAM" id="SSF53686">
    <property type="entry name" value="Tryptophan synthase beta subunit-like PLP-dependent enzymes"/>
    <property type="match status" value="1"/>
</dbReference>
<organism evidence="4 5">
    <name type="scientific">Pandoraea sputorum</name>
    <dbReference type="NCBI Taxonomy" id="93222"/>
    <lineage>
        <taxon>Bacteria</taxon>
        <taxon>Pseudomonadati</taxon>
        <taxon>Pseudomonadota</taxon>
        <taxon>Betaproteobacteria</taxon>
        <taxon>Burkholderiales</taxon>
        <taxon>Burkholderiaceae</taxon>
        <taxon>Pandoraea</taxon>
    </lineage>
</organism>
<dbReference type="NCBIfam" id="NF006058">
    <property type="entry name" value="PRK08206.1"/>
    <property type="match status" value="1"/>
</dbReference>
<dbReference type="CDD" id="cd00640">
    <property type="entry name" value="Trp-synth-beta_II"/>
    <property type="match status" value="1"/>
</dbReference>
<comment type="cofactor">
    <cofactor evidence="1">
        <name>pyridoxal 5'-phosphate</name>
        <dbReference type="ChEBI" id="CHEBI:597326"/>
    </cofactor>
</comment>
<keyword evidence="2" id="KW-0663">Pyridoxal phosphate</keyword>
<evidence type="ECO:0000313" key="5">
    <source>
        <dbReference type="Proteomes" id="UP000215126"/>
    </source>
</evidence>
<dbReference type="Gene3D" id="3.40.50.1100">
    <property type="match status" value="2"/>
</dbReference>
<evidence type="ECO:0000313" key="4">
    <source>
        <dbReference type="EMBL" id="SNU81781.1"/>
    </source>
</evidence>
<feature type="domain" description="Tryptophan synthase beta chain-like PALP" evidence="3">
    <location>
        <begin position="47"/>
        <end position="385"/>
    </location>
</feature>
<dbReference type="Pfam" id="PF00291">
    <property type="entry name" value="PALP"/>
    <property type="match status" value="1"/>
</dbReference>
<dbReference type="AlphaFoldDB" id="A0A239S8N5"/>